<gene>
    <name evidence="1" type="ORF">SPELUC_LOCUS7237</name>
</gene>
<dbReference type="EMBL" id="CAJVPW010009316">
    <property type="protein sequence ID" value="CAG8603920.1"/>
    <property type="molecule type" value="Genomic_DNA"/>
</dbReference>
<reference evidence="1" key="1">
    <citation type="submission" date="2021-06" db="EMBL/GenBank/DDBJ databases">
        <authorList>
            <person name="Kallberg Y."/>
            <person name="Tangrot J."/>
            <person name="Rosling A."/>
        </authorList>
    </citation>
    <scope>NUCLEOTIDE SEQUENCE</scope>
    <source>
        <strain evidence="1">28 12/20/2015</strain>
    </source>
</reference>
<comment type="caution">
    <text evidence="1">The sequence shown here is derived from an EMBL/GenBank/DDBJ whole genome shotgun (WGS) entry which is preliminary data.</text>
</comment>
<feature type="non-terminal residue" evidence="1">
    <location>
        <position position="1"/>
    </location>
</feature>
<sequence>EIHNINKYTEENTIKENIFEENIFEEDLFEENAPEEDIFEENAPEEDIFEENTPEENTPEENTLEENTLEENIPEENTLEENILEENTLEENIPEENTLEENTLEEKIPEENTLEENNLEENTPEENIPEENTLEENTIEDNAIKEDTTNSSLETPLTEDEKINIKYCQEKTCKFLFPHFHPEQETRANIHTRLYTQLARSLNRTLVLVNVGNSRVRACSLYRFDFYYDIKTFQKRYPDIRFITQDKFFEWTKERKIRPIAQHSWMIQDGRNDSLSVREKKTMGVDEGVKFGSKQIKSFCLDVFDLNITNYKEFHTGIGKLDSEVMLNFVTNTLKTPEYEVIMILNKSPKEMFPYITKAIPYSPYIIKESKKIIKKLKPYIAVHWRMEQAQPELMPECARNLVETLKEVQKQYGIKNVYFATDFPLNGGNPQSQTFYVISNFHKEAIKILGLNDSSVNSFDSSDHITFNTWVSMGAFSQIRDDPKYESEFKGSGIHGILDKLVCINAKYFLKGPRGCARTSSTFTRIVVEEREKVKSKYGLINSVSFW</sequence>
<name>A0ACA9MQM2_9GLOM</name>
<evidence type="ECO:0000313" key="1">
    <source>
        <dbReference type="EMBL" id="CAG8603920.1"/>
    </source>
</evidence>
<keyword evidence="2" id="KW-1185">Reference proteome</keyword>
<dbReference type="Proteomes" id="UP000789366">
    <property type="component" value="Unassembled WGS sequence"/>
</dbReference>
<proteinExistence type="predicted"/>
<evidence type="ECO:0000313" key="2">
    <source>
        <dbReference type="Proteomes" id="UP000789366"/>
    </source>
</evidence>
<accession>A0ACA9MQM2</accession>
<protein>
    <submittedName>
        <fullName evidence="1">9519_t:CDS:1</fullName>
    </submittedName>
</protein>
<organism evidence="1 2">
    <name type="scientific">Cetraspora pellucida</name>
    <dbReference type="NCBI Taxonomy" id="1433469"/>
    <lineage>
        <taxon>Eukaryota</taxon>
        <taxon>Fungi</taxon>
        <taxon>Fungi incertae sedis</taxon>
        <taxon>Mucoromycota</taxon>
        <taxon>Glomeromycotina</taxon>
        <taxon>Glomeromycetes</taxon>
        <taxon>Diversisporales</taxon>
        <taxon>Gigasporaceae</taxon>
        <taxon>Cetraspora</taxon>
    </lineage>
</organism>